<keyword evidence="7" id="KW-0902">Two-component regulatory system</keyword>
<keyword evidence="13" id="KW-1185">Reference proteome</keyword>
<evidence type="ECO:0000256" key="3">
    <source>
        <dbReference type="ARBA" id="ARBA00012438"/>
    </source>
</evidence>
<dbReference type="InterPro" id="IPR004358">
    <property type="entry name" value="Sig_transdc_His_kin-like_C"/>
</dbReference>
<keyword evidence="8" id="KW-0175">Coiled coil</keyword>
<comment type="catalytic activity">
    <reaction evidence="1">
        <text>ATP + protein L-histidine = ADP + protein N-phospho-L-histidine.</text>
        <dbReference type="EC" id="2.7.13.3"/>
    </reaction>
</comment>
<dbReference type="Pfam" id="PF00512">
    <property type="entry name" value="HisKA"/>
    <property type="match status" value="1"/>
</dbReference>
<dbReference type="GO" id="GO:0005524">
    <property type="term" value="F:ATP binding"/>
    <property type="evidence" value="ECO:0007669"/>
    <property type="project" value="UniProtKB-KW"/>
</dbReference>
<dbReference type="CDD" id="cd00082">
    <property type="entry name" value="HisKA"/>
    <property type="match status" value="1"/>
</dbReference>
<keyword evidence="12" id="KW-0067">ATP-binding</keyword>
<evidence type="ECO:0000256" key="8">
    <source>
        <dbReference type="SAM" id="Coils"/>
    </source>
</evidence>
<dbReference type="InterPro" id="IPR005467">
    <property type="entry name" value="His_kinase_dom"/>
</dbReference>
<keyword evidence="9" id="KW-0812">Transmembrane</keyword>
<accession>A0ABW8T106</accession>
<dbReference type="Gene3D" id="3.30.565.10">
    <property type="entry name" value="Histidine kinase-like ATPase, C-terminal domain"/>
    <property type="match status" value="1"/>
</dbReference>
<dbReference type="PROSITE" id="PS50109">
    <property type="entry name" value="HIS_KIN"/>
    <property type="match status" value="1"/>
</dbReference>
<keyword evidence="9" id="KW-0472">Membrane</keyword>
<evidence type="ECO:0000259" key="11">
    <source>
        <dbReference type="PROSITE" id="PS50885"/>
    </source>
</evidence>
<comment type="caution">
    <text evidence="12">The sequence shown here is derived from an EMBL/GenBank/DDBJ whole genome shotgun (WGS) entry which is preliminary data.</text>
</comment>
<dbReference type="RefSeq" id="WP_406767887.1">
    <property type="nucleotide sequence ID" value="NZ_JBJHZZ010000001.1"/>
</dbReference>
<dbReference type="PANTHER" id="PTHR45453:SF3">
    <property type="entry name" value="HISTIDINE KINASE"/>
    <property type="match status" value="1"/>
</dbReference>
<keyword evidence="5" id="KW-0808">Transferase</keyword>
<keyword evidence="4" id="KW-0597">Phosphoprotein</keyword>
<evidence type="ECO:0000256" key="7">
    <source>
        <dbReference type="ARBA" id="ARBA00023012"/>
    </source>
</evidence>
<name>A0ABW8T106_9CLOT</name>
<proteinExistence type="predicted"/>
<evidence type="ECO:0000256" key="6">
    <source>
        <dbReference type="ARBA" id="ARBA00022777"/>
    </source>
</evidence>
<dbReference type="Pfam" id="PF00672">
    <property type="entry name" value="HAMP"/>
    <property type="match status" value="1"/>
</dbReference>
<dbReference type="PROSITE" id="PS50885">
    <property type="entry name" value="HAMP"/>
    <property type="match status" value="1"/>
</dbReference>
<organism evidence="12 13">
    <name type="scientific">Candidatus Clostridium stratigraminis</name>
    <dbReference type="NCBI Taxonomy" id="3381661"/>
    <lineage>
        <taxon>Bacteria</taxon>
        <taxon>Bacillati</taxon>
        <taxon>Bacillota</taxon>
        <taxon>Clostridia</taxon>
        <taxon>Eubacteriales</taxon>
        <taxon>Clostridiaceae</taxon>
        <taxon>Clostridium</taxon>
    </lineage>
</organism>
<dbReference type="SUPFAM" id="SSF158472">
    <property type="entry name" value="HAMP domain-like"/>
    <property type="match status" value="1"/>
</dbReference>
<dbReference type="Gene3D" id="1.10.287.130">
    <property type="match status" value="1"/>
</dbReference>
<comment type="subcellular location">
    <subcellularLocation>
        <location evidence="2">Membrane</location>
    </subcellularLocation>
</comment>
<feature type="transmembrane region" description="Helical" evidence="9">
    <location>
        <begin position="191"/>
        <end position="210"/>
    </location>
</feature>
<evidence type="ECO:0000256" key="1">
    <source>
        <dbReference type="ARBA" id="ARBA00000085"/>
    </source>
</evidence>
<evidence type="ECO:0000259" key="10">
    <source>
        <dbReference type="PROSITE" id="PS50109"/>
    </source>
</evidence>
<dbReference type="Pfam" id="PF02518">
    <property type="entry name" value="HATPase_c"/>
    <property type="match status" value="1"/>
</dbReference>
<dbReference type="CDD" id="cd06225">
    <property type="entry name" value="HAMP"/>
    <property type="match status" value="1"/>
</dbReference>
<sequence length="508" mass="57861">MMKRTLISIRNKITNNMSITKKLFAITALIFAIFIIGTLLIQSLFFERFYVYRKKTDLAVTIDRFKTEYDKTKSDDESAQLIDEYETNGNIKIVILDSSNRLKFLTKSSEIRTDLSKTRELTQFIQAFASDNGMVANLKQSNGSITEMPRTIDGTVKDIFYITADKEKNEVIFAVTSLQPVNEAVSVIKDLYGYFCIGAIFIIVILSLIYSNMIAKPLVKINKVATKMANLDFNEKCEVKSKDEIGNVAASLNFLSENLGNALTSLKEANAKLEKDIEMERNLEKMRKEFVASVSHELKTPITLIDGYAVGLKDNIFEDEDKDYYLDIIIDETEKMGNLVSEMLDLSHLESGSFKLSKQKFNITELIKLTLNKYEAILDEKEISVEINLAEEVIVFADWNRMEQVLTNYITNAIRHVEDKGHIYINTKEEEKDISIGIENTGSNIPEEDLPKLWDRFYKVDKSRNRKLGGTGIGLSIVKNILLHHGYSFGAKNTDLGVMFYFKVPKDI</sequence>
<dbReference type="InterPro" id="IPR036097">
    <property type="entry name" value="HisK_dim/P_sf"/>
</dbReference>
<dbReference type="SMART" id="SM00388">
    <property type="entry name" value="HisKA"/>
    <property type="match status" value="1"/>
</dbReference>
<dbReference type="SMART" id="SM00387">
    <property type="entry name" value="HATPase_c"/>
    <property type="match status" value="1"/>
</dbReference>
<keyword evidence="12" id="KW-0547">Nucleotide-binding</keyword>
<feature type="coiled-coil region" evidence="8">
    <location>
        <begin position="252"/>
        <end position="286"/>
    </location>
</feature>
<dbReference type="EMBL" id="JBJHZZ010000001">
    <property type="protein sequence ID" value="MFL0245422.1"/>
    <property type="molecule type" value="Genomic_DNA"/>
</dbReference>
<dbReference type="SMART" id="SM00304">
    <property type="entry name" value="HAMP"/>
    <property type="match status" value="1"/>
</dbReference>
<dbReference type="SUPFAM" id="SSF55874">
    <property type="entry name" value="ATPase domain of HSP90 chaperone/DNA topoisomerase II/histidine kinase"/>
    <property type="match status" value="1"/>
</dbReference>
<dbReference type="EC" id="2.7.13.3" evidence="3"/>
<dbReference type="InterPro" id="IPR003661">
    <property type="entry name" value="HisK_dim/P_dom"/>
</dbReference>
<dbReference type="Gene3D" id="6.10.340.10">
    <property type="match status" value="1"/>
</dbReference>
<evidence type="ECO:0000256" key="5">
    <source>
        <dbReference type="ARBA" id="ARBA00022679"/>
    </source>
</evidence>
<feature type="domain" description="Histidine kinase" evidence="10">
    <location>
        <begin position="293"/>
        <end position="508"/>
    </location>
</feature>
<evidence type="ECO:0000256" key="2">
    <source>
        <dbReference type="ARBA" id="ARBA00004370"/>
    </source>
</evidence>
<gene>
    <name evidence="12" type="ORF">ACJDUG_00345</name>
</gene>
<dbReference type="PANTHER" id="PTHR45453">
    <property type="entry name" value="PHOSPHATE REGULON SENSOR PROTEIN PHOR"/>
    <property type="match status" value="1"/>
</dbReference>
<feature type="domain" description="HAMP" evidence="11">
    <location>
        <begin position="212"/>
        <end position="264"/>
    </location>
</feature>
<feature type="transmembrane region" description="Helical" evidence="9">
    <location>
        <begin position="23"/>
        <end position="45"/>
    </location>
</feature>
<dbReference type="InterPro" id="IPR003594">
    <property type="entry name" value="HATPase_dom"/>
</dbReference>
<dbReference type="InterPro" id="IPR050351">
    <property type="entry name" value="BphY/WalK/GraS-like"/>
</dbReference>
<keyword evidence="9" id="KW-1133">Transmembrane helix</keyword>
<evidence type="ECO:0000256" key="4">
    <source>
        <dbReference type="ARBA" id="ARBA00022553"/>
    </source>
</evidence>
<dbReference type="Proteomes" id="UP001623591">
    <property type="component" value="Unassembled WGS sequence"/>
</dbReference>
<dbReference type="PRINTS" id="PR00344">
    <property type="entry name" value="BCTRLSENSOR"/>
</dbReference>
<evidence type="ECO:0000256" key="9">
    <source>
        <dbReference type="SAM" id="Phobius"/>
    </source>
</evidence>
<dbReference type="InterPro" id="IPR003660">
    <property type="entry name" value="HAMP_dom"/>
</dbReference>
<evidence type="ECO:0000313" key="13">
    <source>
        <dbReference type="Proteomes" id="UP001623591"/>
    </source>
</evidence>
<protein>
    <recommendedName>
        <fullName evidence="3">histidine kinase</fullName>
        <ecNumber evidence="3">2.7.13.3</ecNumber>
    </recommendedName>
</protein>
<evidence type="ECO:0000313" key="12">
    <source>
        <dbReference type="EMBL" id="MFL0245422.1"/>
    </source>
</evidence>
<dbReference type="InterPro" id="IPR036890">
    <property type="entry name" value="HATPase_C_sf"/>
</dbReference>
<reference evidence="12 13" key="1">
    <citation type="submission" date="2024-11" db="EMBL/GenBank/DDBJ databases">
        <authorList>
            <person name="Heng Y.C."/>
            <person name="Lim A.C.H."/>
            <person name="Lee J.K.Y."/>
            <person name="Kittelmann S."/>
        </authorList>
    </citation>
    <scope>NUCLEOTIDE SEQUENCE [LARGE SCALE GENOMIC DNA]</scope>
    <source>
        <strain evidence="12 13">WILCCON 0185</strain>
    </source>
</reference>
<keyword evidence="6" id="KW-0418">Kinase</keyword>
<dbReference type="SUPFAM" id="SSF47384">
    <property type="entry name" value="Homodimeric domain of signal transducing histidine kinase"/>
    <property type="match status" value="1"/>
</dbReference>